<keyword evidence="3" id="KW-1185">Reference proteome</keyword>
<comment type="caution">
    <text evidence="2">The sequence shown here is derived from an EMBL/GenBank/DDBJ whole genome shotgun (WGS) entry which is preliminary data.</text>
</comment>
<sequence>MWINCKEKMPEDMEVVIALYLGLWPGRGNGGITDTYAVDGKWFNLPEGVSVIGWMQIPNTEHLPITEHYAPPDIVSVNLLGSVETDIPSIVELVFEGDHSEIKPPK</sequence>
<dbReference type="InterPro" id="IPR007539">
    <property type="entry name" value="DUF551"/>
</dbReference>
<accession>A0ABP7ML69</accession>
<dbReference type="Proteomes" id="UP001501565">
    <property type="component" value="Unassembled WGS sequence"/>
</dbReference>
<organism evidence="2 3">
    <name type="scientific">Litoribacillus peritrichatus</name>
    <dbReference type="NCBI Taxonomy" id="718191"/>
    <lineage>
        <taxon>Bacteria</taxon>
        <taxon>Pseudomonadati</taxon>
        <taxon>Pseudomonadota</taxon>
        <taxon>Gammaproteobacteria</taxon>
        <taxon>Oceanospirillales</taxon>
        <taxon>Oceanospirillaceae</taxon>
        <taxon>Litoribacillus</taxon>
    </lineage>
</organism>
<evidence type="ECO:0000259" key="1">
    <source>
        <dbReference type="Pfam" id="PF04448"/>
    </source>
</evidence>
<feature type="domain" description="DUF551" evidence="1">
    <location>
        <begin position="2"/>
        <end position="59"/>
    </location>
</feature>
<proteinExistence type="predicted"/>
<gene>
    <name evidence="2" type="ORF">GCM10022277_18670</name>
</gene>
<evidence type="ECO:0000313" key="2">
    <source>
        <dbReference type="EMBL" id="GAA3923018.1"/>
    </source>
</evidence>
<name>A0ABP7ML69_9GAMM</name>
<dbReference type="RefSeq" id="WP_344797866.1">
    <property type="nucleotide sequence ID" value="NZ_BAABBN010000006.1"/>
</dbReference>
<reference evidence="3" key="1">
    <citation type="journal article" date="2019" name="Int. J. Syst. Evol. Microbiol.">
        <title>The Global Catalogue of Microorganisms (GCM) 10K type strain sequencing project: providing services to taxonomists for standard genome sequencing and annotation.</title>
        <authorList>
            <consortium name="The Broad Institute Genomics Platform"/>
            <consortium name="The Broad Institute Genome Sequencing Center for Infectious Disease"/>
            <person name="Wu L."/>
            <person name="Ma J."/>
        </authorList>
    </citation>
    <scope>NUCLEOTIDE SEQUENCE [LARGE SCALE GENOMIC DNA]</scope>
    <source>
        <strain evidence="3">JCM 17551</strain>
    </source>
</reference>
<protein>
    <recommendedName>
        <fullName evidence="1">DUF551 domain-containing protein</fullName>
    </recommendedName>
</protein>
<dbReference type="Pfam" id="PF04448">
    <property type="entry name" value="DUF551"/>
    <property type="match status" value="1"/>
</dbReference>
<dbReference type="EMBL" id="BAABBN010000006">
    <property type="protein sequence ID" value="GAA3923018.1"/>
    <property type="molecule type" value="Genomic_DNA"/>
</dbReference>
<evidence type="ECO:0000313" key="3">
    <source>
        <dbReference type="Proteomes" id="UP001501565"/>
    </source>
</evidence>